<gene>
    <name evidence="1" type="ORF">OF897_20960</name>
</gene>
<evidence type="ECO:0000313" key="2">
    <source>
        <dbReference type="Proteomes" id="UP001073122"/>
    </source>
</evidence>
<evidence type="ECO:0008006" key="3">
    <source>
        <dbReference type="Google" id="ProtNLM"/>
    </source>
</evidence>
<dbReference type="EMBL" id="JAOVZW010000033">
    <property type="protein sequence ID" value="MCX8526391.1"/>
    <property type="molecule type" value="Genomic_DNA"/>
</dbReference>
<proteinExistence type="predicted"/>
<comment type="caution">
    <text evidence="1">The sequence shown here is derived from an EMBL/GenBank/DDBJ whole genome shotgun (WGS) entry which is preliminary data.</text>
</comment>
<accession>A0ABT3XXJ4</accession>
<sequence length="92" mass="11155">MKKSDLIGVFYNDHYLLKITNRYVQLNTNIETNHKPFYINVLWREKYEYQEKGEIIEISENLSIMFSTNFNTEIILKLELDEPAYISLKRFK</sequence>
<evidence type="ECO:0000313" key="1">
    <source>
        <dbReference type="EMBL" id="MCX8526391.1"/>
    </source>
</evidence>
<dbReference type="RefSeq" id="WP_267267619.1">
    <property type="nucleotide sequence ID" value="NZ_JAOVZW010000033.1"/>
</dbReference>
<reference evidence="1" key="1">
    <citation type="submission" date="2022-10" db="EMBL/GenBank/DDBJ databases">
        <title>Chryseobacterium sp. nov., a novel bacterial species.</title>
        <authorList>
            <person name="Cao Y."/>
        </authorList>
    </citation>
    <scope>NUCLEOTIDE SEQUENCE</scope>
    <source>
        <strain evidence="1">CCTCC AB2015118</strain>
    </source>
</reference>
<protein>
    <recommendedName>
        <fullName evidence="3">Lipocalin-like domain-containing protein</fullName>
    </recommendedName>
</protein>
<name>A0ABT3XXJ4_9FLAO</name>
<organism evidence="1 2">
    <name type="scientific">Chryseobacterium formosus</name>
    <dbReference type="NCBI Taxonomy" id="1537363"/>
    <lineage>
        <taxon>Bacteria</taxon>
        <taxon>Pseudomonadati</taxon>
        <taxon>Bacteroidota</taxon>
        <taxon>Flavobacteriia</taxon>
        <taxon>Flavobacteriales</taxon>
        <taxon>Weeksellaceae</taxon>
        <taxon>Chryseobacterium group</taxon>
        <taxon>Chryseobacterium</taxon>
    </lineage>
</organism>
<dbReference type="Proteomes" id="UP001073122">
    <property type="component" value="Unassembled WGS sequence"/>
</dbReference>
<keyword evidence="2" id="KW-1185">Reference proteome</keyword>